<comment type="caution">
    <text evidence="1">The sequence shown here is derived from an EMBL/GenBank/DDBJ whole genome shotgun (WGS) entry which is preliminary data.</text>
</comment>
<dbReference type="AlphaFoldDB" id="A0A1E5QQD1"/>
<name>A0A1E5QQD1_9CYAN</name>
<dbReference type="EMBL" id="MJGC01000025">
    <property type="protein sequence ID" value="OEJ76807.1"/>
    <property type="molecule type" value="Genomic_DNA"/>
</dbReference>
<organism evidence="1">
    <name type="scientific">Desertifilum tharense IPPAS B-1220</name>
    <dbReference type="NCBI Taxonomy" id="1781255"/>
    <lineage>
        <taxon>Bacteria</taxon>
        <taxon>Bacillati</taxon>
        <taxon>Cyanobacteriota</taxon>
        <taxon>Cyanophyceae</taxon>
        <taxon>Desertifilales</taxon>
        <taxon>Desertifilaceae</taxon>
        <taxon>Desertifilum</taxon>
    </lineage>
</organism>
<proteinExistence type="predicted"/>
<reference evidence="1" key="1">
    <citation type="submission" date="2016-09" db="EMBL/GenBank/DDBJ databases">
        <title>Draft genome of thermotolerant cyanobacterium Desertifilum sp. strain IPPAS B-1220.</title>
        <authorList>
            <person name="Sinetova M.A."/>
            <person name="Bolakhan K."/>
            <person name="Zayadan B.K."/>
            <person name="Mironov K.S."/>
            <person name="Ustinova V."/>
            <person name="Kupriyanova E.V."/>
            <person name="Sidorov R.A."/>
            <person name="Skrypnik A.N."/>
            <person name="Gogoleva N.E."/>
            <person name="Gogolev Y.V."/>
            <person name="Los D.A."/>
        </authorList>
    </citation>
    <scope>NUCLEOTIDE SEQUENCE [LARGE SCALE GENOMIC DNA]</scope>
    <source>
        <strain evidence="1">IPPAS B-1220</strain>
    </source>
</reference>
<gene>
    <name evidence="1" type="ORF">BH720_02180</name>
</gene>
<accession>A0A1E5QQD1</accession>
<evidence type="ECO:0000313" key="1">
    <source>
        <dbReference type="EMBL" id="OEJ76807.1"/>
    </source>
</evidence>
<sequence length="61" mass="7149">MNCSIFWESKIDLLFAITSRLAAFNIRKGSDSLKRCSLESLHFYTTGWSEVEEFFVKLILR</sequence>
<protein>
    <submittedName>
        <fullName evidence="1">Uncharacterized protein</fullName>
    </submittedName>
</protein>